<sequence length="165" mass="19594">DCLYCLVWPEKLRMSVLIKVTQCFQELLLSPSKSRCNSSYLFAVVSSDEHNDLTRNLYCNSLSTFLTCNSKPKPFVQLYRSDIVGMGKTWIINRDIKELKKSSTKHVRHTCVRFNSSEIDWEWIIRDLWQHHPCQVDKDDIPRWNAKQEYVKYSEQDCIIVYHLD</sequence>
<name>X6LI16_RETFI</name>
<accession>X6LI16</accession>
<protein>
    <submittedName>
        <fullName evidence="1">Uncharacterized protein</fullName>
    </submittedName>
</protein>
<keyword evidence="2" id="KW-1185">Reference proteome</keyword>
<feature type="non-terminal residue" evidence="1">
    <location>
        <position position="1"/>
    </location>
</feature>
<organism evidence="1 2">
    <name type="scientific">Reticulomyxa filosa</name>
    <dbReference type="NCBI Taxonomy" id="46433"/>
    <lineage>
        <taxon>Eukaryota</taxon>
        <taxon>Sar</taxon>
        <taxon>Rhizaria</taxon>
        <taxon>Retaria</taxon>
        <taxon>Foraminifera</taxon>
        <taxon>Monothalamids</taxon>
        <taxon>Reticulomyxidae</taxon>
        <taxon>Reticulomyxa</taxon>
    </lineage>
</organism>
<evidence type="ECO:0000313" key="2">
    <source>
        <dbReference type="Proteomes" id="UP000023152"/>
    </source>
</evidence>
<dbReference type="AlphaFoldDB" id="X6LI16"/>
<gene>
    <name evidence="1" type="ORF">RFI_35837</name>
</gene>
<reference evidence="1 2" key="1">
    <citation type="journal article" date="2013" name="Curr. Biol.">
        <title>The Genome of the Foraminiferan Reticulomyxa filosa.</title>
        <authorList>
            <person name="Glockner G."/>
            <person name="Hulsmann N."/>
            <person name="Schleicher M."/>
            <person name="Noegel A.A."/>
            <person name="Eichinger L."/>
            <person name="Gallinger C."/>
            <person name="Pawlowski J."/>
            <person name="Sierra R."/>
            <person name="Euteneuer U."/>
            <person name="Pillet L."/>
            <person name="Moustafa A."/>
            <person name="Platzer M."/>
            <person name="Groth M."/>
            <person name="Szafranski K."/>
            <person name="Schliwa M."/>
        </authorList>
    </citation>
    <scope>NUCLEOTIDE SEQUENCE [LARGE SCALE GENOMIC DNA]</scope>
</reference>
<proteinExistence type="predicted"/>
<dbReference type="EMBL" id="ASPP01037859">
    <property type="protein sequence ID" value="ETO01603.1"/>
    <property type="molecule type" value="Genomic_DNA"/>
</dbReference>
<comment type="caution">
    <text evidence="1">The sequence shown here is derived from an EMBL/GenBank/DDBJ whole genome shotgun (WGS) entry which is preliminary data.</text>
</comment>
<feature type="non-terminal residue" evidence="1">
    <location>
        <position position="165"/>
    </location>
</feature>
<evidence type="ECO:0000313" key="1">
    <source>
        <dbReference type="EMBL" id="ETO01603.1"/>
    </source>
</evidence>
<dbReference type="Proteomes" id="UP000023152">
    <property type="component" value="Unassembled WGS sequence"/>
</dbReference>